<dbReference type="Pfam" id="PF06985">
    <property type="entry name" value="HET"/>
    <property type="match status" value="1"/>
</dbReference>
<protein>
    <recommendedName>
        <fullName evidence="1">Heterokaryon incompatibility domain-containing protein</fullName>
    </recommendedName>
</protein>
<keyword evidence="3" id="KW-1185">Reference proteome</keyword>
<name>A0A0N1NYK9_9EURO</name>
<evidence type="ECO:0000313" key="3">
    <source>
        <dbReference type="Proteomes" id="UP000038010"/>
    </source>
</evidence>
<dbReference type="InterPro" id="IPR052895">
    <property type="entry name" value="HetReg/Transcr_Mod"/>
</dbReference>
<proteinExistence type="predicted"/>
<dbReference type="Proteomes" id="UP000038010">
    <property type="component" value="Unassembled WGS sequence"/>
</dbReference>
<feature type="domain" description="Heterokaryon incompatibility" evidence="1">
    <location>
        <begin position="60"/>
        <end position="197"/>
    </location>
</feature>
<dbReference type="AlphaFoldDB" id="A0A0N1NYK9"/>
<comment type="caution">
    <text evidence="2">The sequence shown here is derived from an EMBL/GenBank/DDBJ whole genome shotgun (WGS) entry which is preliminary data.</text>
</comment>
<dbReference type="RefSeq" id="XP_017996886.1">
    <property type="nucleotide sequence ID" value="XM_018146272.1"/>
</dbReference>
<evidence type="ECO:0000259" key="1">
    <source>
        <dbReference type="Pfam" id="PF06985"/>
    </source>
</evidence>
<reference evidence="2 3" key="1">
    <citation type="submission" date="2015-06" db="EMBL/GenBank/DDBJ databases">
        <title>Draft genome of the ant-associated black yeast Phialophora attae CBS 131958.</title>
        <authorList>
            <person name="Moreno L.F."/>
            <person name="Stielow B.J."/>
            <person name="de Hoog S."/>
            <person name="Vicente V.A."/>
            <person name="Weiss V.A."/>
            <person name="de Vries M."/>
            <person name="Cruz L.M."/>
            <person name="Souza E.M."/>
        </authorList>
    </citation>
    <scope>NUCLEOTIDE SEQUENCE [LARGE SCALE GENOMIC DNA]</scope>
    <source>
        <strain evidence="2 3">CBS 131958</strain>
    </source>
</reference>
<evidence type="ECO:0000313" key="2">
    <source>
        <dbReference type="EMBL" id="KPI36923.1"/>
    </source>
</evidence>
<dbReference type="STRING" id="1664694.A0A0N1NYK9"/>
<accession>A0A0N1NYK9</accession>
<organism evidence="2 3">
    <name type="scientific">Cyphellophora attinorum</name>
    <dbReference type="NCBI Taxonomy" id="1664694"/>
    <lineage>
        <taxon>Eukaryota</taxon>
        <taxon>Fungi</taxon>
        <taxon>Dikarya</taxon>
        <taxon>Ascomycota</taxon>
        <taxon>Pezizomycotina</taxon>
        <taxon>Eurotiomycetes</taxon>
        <taxon>Chaetothyriomycetidae</taxon>
        <taxon>Chaetothyriales</taxon>
        <taxon>Cyphellophoraceae</taxon>
        <taxon>Cyphellophora</taxon>
    </lineage>
</organism>
<dbReference type="PANTHER" id="PTHR24148:SF73">
    <property type="entry name" value="HET DOMAIN PROTEIN (AFU_ORTHOLOGUE AFUA_8G01020)"/>
    <property type="match status" value="1"/>
</dbReference>
<dbReference type="GeneID" id="28738152"/>
<dbReference type="VEuPathDB" id="FungiDB:AB675_6012"/>
<dbReference type="EMBL" id="LFJN01000027">
    <property type="protein sequence ID" value="KPI36923.1"/>
    <property type="molecule type" value="Genomic_DNA"/>
</dbReference>
<dbReference type="PANTHER" id="PTHR24148">
    <property type="entry name" value="ANKYRIN REPEAT DOMAIN-CONTAINING PROTEIN 39 HOMOLOG-RELATED"/>
    <property type="match status" value="1"/>
</dbReference>
<dbReference type="OrthoDB" id="4146092at2759"/>
<dbReference type="InterPro" id="IPR010730">
    <property type="entry name" value="HET"/>
</dbReference>
<sequence length="570" mass="65113">MAANTSTEQSATLRQIAQDAPDYKGYLPLDENRQEIRVLYLEDNSTCTIRHVSLLDSPVYYALSYCWGPPTTSRELTIKSAEHSVASQVVPVRTLVAEFLKSLYKQYGSITIWLDVICINQRSFEEQNAQVALMGGIYKRAKAVYAWMGAIPHPHPYLDWLSKLRFYNPSEDSQKMKAAFETLFNREYWSRVWIIQECALNRELFLICDSLSLDWGQIQRAGNCYPLDRDPTSTEYQYFQRFNNIRDVRDDVQKGKLPSLVGLVLQFEHSRCGDPLDKVYGIRALARDGHSIPIDYKRSLYDLFFTLVSMRTRNWSEKFEDGGGELSRLLDLGRALVYCLFDKSKDDGANDNEAENYGAGDHQARDDEAQVVLNALQDQRTDCLMFPVSTFGNEALFRSRTLPAPWKDLQDTLTAKIFWTGRDTHSRRSRVAADLLISNSGHILDIFLLGRNSQTDFDLQWKLVDGLKQHVWVCNINQAVHFSRRLYALLLVTLGRTKLGTSWDRILKDPAGLARSLPTRDPTLDCGCEPTVLTVEPSPWPYLGREQASHAPAFEPVPWEGPPWDHLVPP</sequence>
<gene>
    <name evidence="2" type="ORF">AB675_6012</name>
</gene>